<name>A0AAX4J5T2_9CAUD</name>
<evidence type="ECO:0000313" key="2">
    <source>
        <dbReference type="Proteomes" id="UP001432163"/>
    </source>
</evidence>
<accession>A0AAX4J5T2</accession>
<organism evidence="1 2">
    <name type="scientific">Vibrio phage vB_VpM-pA2SJ1</name>
    <dbReference type="NCBI Taxonomy" id="3095964"/>
    <lineage>
        <taxon>Viruses</taxon>
        <taxon>Duplodnaviria</taxon>
        <taxon>Heunggongvirae</taxon>
        <taxon>Uroviricota</taxon>
        <taxon>Caudoviricetes</taxon>
    </lineage>
</organism>
<proteinExistence type="predicted"/>
<dbReference type="EMBL" id="OR813779">
    <property type="protein sequence ID" value="WRQ13093.1"/>
    <property type="molecule type" value="Genomic_DNA"/>
</dbReference>
<evidence type="ECO:0000313" key="1">
    <source>
        <dbReference type="EMBL" id="WRQ13093.1"/>
    </source>
</evidence>
<sequence>MITVEVAEILADAITDGSTYIAFGIFFGLLFTK</sequence>
<protein>
    <submittedName>
        <fullName evidence="1">Uncharacterized protein</fullName>
    </submittedName>
</protein>
<dbReference type="Proteomes" id="UP001432163">
    <property type="component" value="Segment"/>
</dbReference>
<reference evidence="1" key="1">
    <citation type="submission" date="2023-11" db="EMBL/GenBank/DDBJ databases">
        <title>Complete genome sequence of Vibrio virus vB_VpM-pA2SJ1.</title>
        <authorList>
            <person name="Lim S.J."/>
            <person name="Park S.Y."/>
            <person name="Kim J.H."/>
        </authorList>
    </citation>
    <scope>NUCLEOTIDE SEQUENCE</scope>
</reference>